<dbReference type="EMBL" id="JAUTXU010000069">
    <property type="protein sequence ID" value="KAK3712600.1"/>
    <property type="molecule type" value="Genomic_DNA"/>
</dbReference>
<reference evidence="1" key="1">
    <citation type="submission" date="2023-07" db="EMBL/GenBank/DDBJ databases">
        <title>Black Yeasts Isolated from many extreme environments.</title>
        <authorList>
            <person name="Coleine C."/>
            <person name="Stajich J.E."/>
            <person name="Selbmann L."/>
        </authorList>
    </citation>
    <scope>NUCLEOTIDE SEQUENCE</scope>
    <source>
        <strain evidence="1">CCFEE 5714</strain>
    </source>
</reference>
<protein>
    <submittedName>
        <fullName evidence="1">Uncharacterized protein</fullName>
    </submittedName>
</protein>
<evidence type="ECO:0000313" key="1">
    <source>
        <dbReference type="EMBL" id="KAK3712600.1"/>
    </source>
</evidence>
<accession>A0ACC3N9F6</accession>
<dbReference type="Proteomes" id="UP001281147">
    <property type="component" value="Unassembled WGS sequence"/>
</dbReference>
<comment type="caution">
    <text evidence="1">The sequence shown here is derived from an EMBL/GenBank/DDBJ whole genome shotgun (WGS) entry which is preliminary data.</text>
</comment>
<gene>
    <name evidence="1" type="ORF">LTR37_009043</name>
</gene>
<keyword evidence="2" id="KW-1185">Reference proteome</keyword>
<organism evidence="1 2">
    <name type="scientific">Vermiconidia calcicola</name>
    <dbReference type="NCBI Taxonomy" id="1690605"/>
    <lineage>
        <taxon>Eukaryota</taxon>
        <taxon>Fungi</taxon>
        <taxon>Dikarya</taxon>
        <taxon>Ascomycota</taxon>
        <taxon>Pezizomycotina</taxon>
        <taxon>Dothideomycetes</taxon>
        <taxon>Dothideomycetidae</taxon>
        <taxon>Mycosphaerellales</taxon>
        <taxon>Extremaceae</taxon>
        <taxon>Vermiconidia</taxon>
    </lineage>
</organism>
<sequence length="349" mass="39830">MKRCSRVSQVRLMKSSFHFEKLAICDLEDSAYSEDDHETVSPTIERPIIERLDMPIMSSLLPQQRLPQLQRRKLHHVPPLTYDETFRRDGVPGLFSPTGYQIAWTTYQNLMVQKLNELTAGEPFENKQPKDIVIQFARDPMNASLFNHASMAHNNHYFFSGLSTSPQYIDNCPLLKESLEHTFGSMDTLRATMLDTAAAMFGPGFVWLVWARDVTSPTVRRGEWRILTTYLAGTPYPEAGYRHQGLDMNTSNAATYAAYQAAEPVNTAGKFGPYSKTGKESGMIPPGGVHLMPALCVNTWEHTYIYDFGLPGKRKYLADWWEAVDWGTVEYNTPREAWQDFDQGMPRRQ</sequence>
<proteinExistence type="predicted"/>
<evidence type="ECO:0000313" key="2">
    <source>
        <dbReference type="Proteomes" id="UP001281147"/>
    </source>
</evidence>
<name>A0ACC3N9F6_9PEZI</name>